<dbReference type="EMBL" id="JABCMA010000001">
    <property type="protein sequence ID" value="NMR72283.1"/>
    <property type="molecule type" value="Genomic_DNA"/>
</dbReference>
<dbReference type="PANTHER" id="PTHR12526:SF630">
    <property type="entry name" value="GLYCOSYLTRANSFERASE"/>
    <property type="match status" value="1"/>
</dbReference>
<reference evidence="3 4" key="1">
    <citation type="submission" date="2020-04" db="EMBL/GenBank/DDBJ databases">
        <title>Whole-genome sequencing of Vibrio spp. from China reveals different genetic environments of blaCTX-M-14 among diverse lineages.</title>
        <authorList>
            <person name="Zheng Z."/>
            <person name="Ye L."/>
            <person name="Chen S."/>
        </authorList>
    </citation>
    <scope>NUCLEOTIDE SEQUENCE [LARGE SCALE GENOMIC DNA]</scope>
    <source>
        <strain evidence="3 4">Vb1636</strain>
    </source>
</reference>
<gene>
    <name evidence="3" type="ORF">HKB35_01445</name>
</gene>
<dbReference type="PANTHER" id="PTHR12526">
    <property type="entry name" value="GLYCOSYLTRANSFERASE"/>
    <property type="match status" value="1"/>
</dbReference>
<dbReference type="GO" id="GO:1901135">
    <property type="term" value="P:carbohydrate derivative metabolic process"/>
    <property type="evidence" value="ECO:0007669"/>
    <property type="project" value="UniProtKB-ARBA"/>
</dbReference>
<proteinExistence type="predicted"/>
<dbReference type="RefSeq" id="WP_169628334.1">
    <property type="nucleotide sequence ID" value="NZ_JABCMA010000001.1"/>
</dbReference>
<evidence type="ECO:0000313" key="4">
    <source>
        <dbReference type="Proteomes" id="UP000565155"/>
    </source>
</evidence>
<evidence type="ECO:0000259" key="1">
    <source>
        <dbReference type="Pfam" id="PF00534"/>
    </source>
</evidence>
<comment type="caution">
    <text evidence="3">The sequence shown here is derived from an EMBL/GenBank/DDBJ whole genome shotgun (WGS) entry which is preliminary data.</text>
</comment>
<feature type="domain" description="Glycosyltransferase subfamily 4-like N-terminal" evidence="2">
    <location>
        <begin position="12"/>
        <end position="168"/>
    </location>
</feature>
<dbReference type="AlphaFoldDB" id="A0A7Y0MS33"/>
<dbReference type="Proteomes" id="UP000565155">
    <property type="component" value="Unassembled WGS sequence"/>
</dbReference>
<dbReference type="Gene3D" id="3.40.50.2000">
    <property type="entry name" value="Glycogen Phosphorylase B"/>
    <property type="match status" value="2"/>
</dbReference>
<protein>
    <submittedName>
        <fullName evidence="3">Glycosyltransferase</fullName>
    </submittedName>
</protein>
<dbReference type="Pfam" id="PF00534">
    <property type="entry name" value="Glycos_transf_1"/>
    <property type="match status" value="1"/>
</dbReference>
<dbReference type="CDD" id="cd03811">
    <property type="entry name" value="GT4_GT28_WabH-like"/>
    <property type="match status" value="1"/>
</dbReference>
<keyword evidence="3" id="KW-0808">Transferase</keyword>
<dbReference type="InterPro" id="IPR001296">
    <property type="entry name" value="Glyco_trans_1"/>
</dbReference>
<organism evidence="3 4">
    <name type="scientific">Vibrio alginolyticus</name>
    <dbReference type="NCBI Taxonomy" id="663"/>
    <lineage>
        <taxon>Bacteria</taxon>
        <taxon>Pseudomonadati</taxon>
        <taxon>Pseudomonadota</taxon>
        <taxon>Gammaproteobacteria</taxon>
        <taxon>Vibrionales</taxon>
        <taxon>Vibrionaceae</taxon>
        <taxon>Vibrio</taxon>
    </lineage>
</organism>
<feature type="domain" description="Glycosyl transferase family 1" evidence="1">
    <location>
        <begin position="183"/>
        <end position="327"/>
    </location>
</feature>
<dbReference type="GO" id="GO:0016757">
    <property type="term" value="F:glycosyltransferase activity"/>
    <property type="evidence" value="ECO:0007669"/>
    <property type="project" value="InterPro"/>
</dbReference>
<dbReference type="Pfam" id="PF13439">
    <property type="entry name" value="Glyco_transf_4"/>
    <property type="match status" value="1"/>
</dbReference>
<name>A0A7Y0MS33_VIBAL</name>
<evidence type="ECO:0000259" key="2">
    <source>
        <dbReference type="Pfam" id="PF13439"/>
    </source>
</evidence>
<sequence>MKILQLVSSFGIGGAEKFVADLSIELHKEGHEVVILALDFAVDVGKDIAYEQSLIRELSDNGIRVIHVGRYSRKRPFNVLYKLHKIIKSLDPDIVHSHLLIWSLYLSTFWRSRNHVFTQHINRLKHPFLHEYFIRSSINKYISICDDATLSMENTLPSNKILKIVNGIKMDRFNLSKPKSINKVTNFTTISRLTEQKNHDLIVDAVYELVKTNKDYKFLVNIVGDGPLRSSLEAKISRLGLNDYFIFHGVRNDIPSVLSFSDVFLLPSKYEGFSIALIEALVSKTAIVASDVGANNEIISDGKYGQLIANNSRDELVRAMSKCILGEVKYSYDSDSYKDHLSKLSINHCAKNHISAYEKVINENH</sequence>
<dbReference type="InterPro" id="IPR028098">
    <property type="entry name" value="Glyco_trans_4-like_N"/>
</dbReference>
<evidence type="ECO:0000313" key="3">
    <source>
        <dbReference type="EMBL" id="NMR72283.1"/>
    </source>
</evidence>
<accession>A0A7Y0MS33</accession>
<dbReference type="SUPFAM" id="SSF53756">
    <property type="entry name" value="UDP-Glycosyltransferase/glycogen phosphorylase"/>
    <property type="match status" value="1"/>
</dbReference>